<accession>X0TP73</accession>
<comment type="caution">
    <text evidence="1">The sequence shown here is derived from an EMBL/GenBank/DDBJ whole genome shotgun (WGS) entry which is preliminary data.</text>
</comment>
<dbReference type="EMBL" id="BARS01010599">
    <property type="protein sequence ID" value="GAF95363.1"/>
    <property type="molecule type" value="Genomic_DNA"/>
</dbReference>
<feature type="non-terminal residue" evidence="1">
    <location>
        <position position="302"/>
    </location>
</feature>
<feature type="non-terminal residue" evidence="1">
    <location>
        <position position="1"/>
    </location>
</feature>
<reference evidence="1" key="1">
    <citation type="journal article" date="2014" name="Front. Microbiol.">
        <title>High frequency of phylogenetically diverse reductive dehalogenase-homologous genes in deep subseafloor sedimentary metagenomes.</title>
        <authorList>
            <person name="Kawai M."/>
            <person name="Futagami T."/>
            <person name="Toyoda A."/>
            <person name="Takaki Y."/>
            <person name="Nishi S."/>
            <person name="Hori S."/>
            <person name="Arai W."/>
            <person name="Tsubouchi T."/>
            <person name="Morono Y."/>
            <person name="Uchiyama I."/>
            <person name="Ito T."/>
            <person name="Fujiyama A."/>
            <person name="Inagaki F."/>
            <person name="Takami H."/>
        </authorList>
    </citation>
    <scope>NUCLEOTIDE SEQUENCE</scope>
    <source>
        <strain evidence="1">Expedition CK06-06</strain>
    </source>
</reference>
<organism evidence="1">
    <name type="scientific">marine sediment metagenome</name>
    <dbReference type="NCBI Taxonomy" id="412755"/>
    <lineage>
        <taxon>unclassified sequences</taxon>
        <taxon>metagenomes</taxon>
        <taxon>ecological metagenomes</taxon>
    </lineage>
</organism>
<dbReference type="AlphaFoldDB" id="X0TP73"/>
<evidence type="ECO:0000313" key="1">
    <source>
        <dbReference type="EMBL" id="GAF95363.1"/>
    </source>
</evidence>
<gene>
    <name evidence="1" type="ORF">S01H1_19591</name>
</gene>
<name>X0TP73_9ZZZZ</name>
<sequence length="302" mass="34062">QKVSAFFEEIKGLPSNERMDRWTEFWRDRIQGYNEMRDVENIGETAVMGDPESLAKLEQVAAPMLEQDAVTRNLIDLLDDPLKMTDDQEALLTRVLMEKDPDLAKEFVQAKAAVGTAGAEQVKDIEKGLEGVLAERIKKADEALDAATAKVKGVLEEDIAVKAVDEAIPAVREEVFVPYSQVAKETEPLPYAITEDTYWYTRGNSALDGIERSAIDQAGKPPLKWGNLPPEAKEAVEGYLKHAQGQMGDARYASTRYAEYKRDAALLNYNRRYKFDTYASMVFPYQFWFTHSAAQWLIHSVD</sequence>
<protein>
    <submittedName>
        <fullName evidence="1">Uncharacterized protein</fullName>
    </submittedName>
</protein>
<proteinExistence type="predicted"/>